<dbReference type="EMBL" id="LHPI01000004">
    <property type="protein sequence ID" value="KOO08421.1"/>
    <property type="molecule type" value="Genomic_DNA"/>
</dbReference>
<dbReference type="PANTHER" id="PTHR30625">
    <property type="entry name" value="PROTEIN TOLQ"/>
    <property type="match status" value="1"/>
</dbReference>
<keyword evidence="2" id="KW-1003">Cell membrane</keyword>
<feature type="domain" description="MotA/TolQ/ExbB proton channel" evidence="8">
    <location>
        <begin position="52"/>
        <end position="154"/>
    </location>
</feature>
<dbReference type="InterPro" id="IPR002898">
    <property type="entry name" value="MotA_ExbB_proton_chnl"/>
</dbReference>
<feature type="transmembrane region" description="Helical" evidence="7">
    <location>
        <begin position="115"/>
        <end position="138"/>
    </location>
</feature>
<keyword evidence="4 7" id="KW-1133">Transmembrane helix</keyword>
<feature type="transmembrane region" description="Helical" evidence="7">
    <location>
        <begin position="6"/>
        <end position="31"/>
    </location>
</feature>
<keyword evidence="3 7" id="KW-0812">Transmembrane</keyword>
<dbReference type="PATRIC" id="fig|171383.3.peg.1588"/>
<comment type="similarity">
    <text evidence="6">Belongs to the exbB/tolQ family.</text>
</comment>
<evidence type="ECO:0000259" key="8">
    <source>
        <dbReference type="Pfam" id="PF01618"/>
    </source>
</evidence>
<comment type="caution">
    <text evidence="9">The sequence shown here is derived from an EMBL/GenBank/DDBJ whole genome shotgun (WGS) entry which is preliminary data.</text>
</comment>
<dbReference type="GO" id="GO:0017038">
    <property type="term" value="P:protein import"/>
    <property type="evidence" value="ECO:0007669"/>
    <property type="project" value="TreeGrafter"/>
</dbReference>
<keyword evidence="6" id="KW-0653">Protein transport</keyword>
<evidence type="ECO:0000256" key="6">
    <source>
        <dbReference type="RuleBase" id="RU004057"/>
    </source>
</evidence>
<proteinExistence type="inferred from homology"/>
<evidence type="ECO:0000256" key="3">
    <source>
        <dbReference type="ARBA" id="ARBA00022692"/>
    </source>
</evidence>
<sequence>MQQGGTVLWCLFAVVVLFWLLVVERIIYLFVHYPKHKSEWLAQWARRSDHHSWHSRAIRDGWLAQARINLFQHTNTIKLLVSLCPMLGLLGTVTGMIAVFDVMALQGNSEPKQMAAGIAMATLPTMAGMVAALVGMFVHARLVKLCRNYSYSLEQQLRSQQ</sequence>
<gene>
    <name evidence="9" type="ORF">AKJ31_07720</name>
</gene>
<accession>A0A0M0I261</accession>
<keyword evidence="6" id="KW-0813">Transport</keyword>
<evidence type="ECO:0000256" key="2">
    <source>
        <dbReference type="ARBA" id="ARBA00022475"/>
    </source>
</evidence>
<comment type="subcellular location">
    <subcellularLocation>
        <location evidence="1">Cell membrane</location>
        <topology evidence="1">Multi-pass membrane protein</topology>
    </subcellularLocation>
    <subcellularLocation>
        <location evidence="6">Membrane</location>
        <topology evidence="6">Multi-pass membrane protein</topology>
    </subcellularLocation>
</comment>
<dbReference type="Proteomes" id="UP000037530">
    <property type="component" value="Unassembled WGS sequence"/>
</dbReference>
<protein>
    <submittedName>
        <fullName evidence="9">TolQ</fullName>
    </submittedName>
</protein>
<evidence type="ECO:0000256" key="1">
    <source>
        <dbReference type="ARBA" id="ARBA00004651"/>
    </source>
</evidence>
<evidence type="ECO:0000256" key="4">
    <source>
        <dbReference type="ARBA" id="ARBA00022989"/>
    </source>
</evidence>
<dbReference type="InterPro" id="IPR050790">
    <property type="entry name" value="ExbB/TolQ_transport"/>
</dbReference>
<dbReference type="Pfam" id="PF01618">
    <property type="entry name" value="MotA_ExbB"/>
    <property type="match status" value="1"/>
</dbReference>
<evidence type="ECO:0000256" key="5">
    <source>
        <dbReference type="ARBA" id="ARBA00023136"/>
    </source>
</evidence>
<dbReference type="PANTHER" id="PTHR30625:SF18">
    <property type="entry name" value="TONB2 ENERGY TRANSDUCTION SYSTEM INNER MEMBRANE COMPONENT EXBB"/>
    <property type="match status" value="1"/>
</dbReference>
<feature type="transmembrane region" description="Helical" evidence="7">
    <location>
        <begin position="79"/>
        <end position="103"/>
    </location>
</feature>
<reference evidence="10" key="1">
    <citation type="submission" date="2015-08" db="EMBL/GenBank/DDBJ databases">
        <title>Vibrio galatheae sp. nov., a novel member of the Vibrionaceae family isolated from the Solomon Islands.</title>
        <authorList>
            <person name="Giubergia S."/>
            <person name="Machado H."/>
            <person name="Mateiu R.V."/>
            <person name="Gram L."/>
        </authorList>
    </citation>
    <scope>NUCLEOTIDE SEQUENCE [LARGE SCALE GENOMIC DNA]</scope>
    <source>
        <strain evidence="10">DSM 19134</strain>
    </source>
</reference>
<name>A0A0M0I261_9VIBR</name>
<dbReference type="AlphaFoldDB" id="A0A0M0I261"/>
<dbReference type="STRING" id="171383.AKJ31_07720"/>
<dbReference type="GO" id="GO:0005886">
    <property type="term" value="C:plasma membrane"/>
    <property type="evidence" value="ECO:0007669"/>
    <property type="project" value="UniProtKB-SubCell"/>
</dbReference>
<keyword evidence="10" id="KW-1185">Reference proteome</keyword>
<evidence type="ECO:0000256" key="7">
    <source>
        <dbReference type="SAM" id="Phobius"/>
    </source>
</evidence>
<keyword evidence="5 7" id="KW-0472">Membrane</keyword>
<evidence type="ECO:0000313" key="10">
    <source>
        <dbReference type="Proteomes" id="UP000037530"/>
    </source>
</evidence>
<evidence type="ECO:0000313" key="9">
    <source>
        <dbReference type="EMBL" id="KOO08421.1"/>
    </source>
</evidence>
<organism evidence="9 10">
    <name type="scientific">Vibrio hepatarius</name>
    <dbReference type="NCBI Taxonomy" id="171383"/>
    <lineage>
        <taxon>Bacteria</taxon>
        <taxon>Pseudomonadati</taxon>
        <taxon>Pseudomonadota</taxon>
        <taxon>Gammaproteobacteria</taxon>
        <taxon>Vibrionales</taxon>
        <taxon>Vibrionaceae</taxon>
        <taxon>Vibrio</taxon>
        <taxon>Vibrio oreintalis group</taxon>
    </lineage>
</organism>